<dbReference type="Proteomes" id="UP001140949">
    <property type="component" value="Unassembled WGS sequence"/>
</dbReference>
<reference evidence="2" key="1">
    <citation type="journal article" date="2023" name="GigaByte">
        <title>Genome assembly of the bearded iris, Iris pallida Lam.</title>
        <authorList>
            <person name="Bruccoleri R.E."/>
            <person name="Oakeley E.J."/>
            <person name="Faust A.M.E."/>
            <person name="Altorfer M."/>
            <person name="Dessus-Babus S."/>
            <person name="Burckhardt D."/>
            <person name="Oertli M."/>
            <person name="Naumann U."/>
            <person name="Petersen F."/>
            <person name="Wong J."/>
        </authorList>
    </citation>
    <scope>NUCLEOTIDE SEQUENCE</scope>
    <source>
        <strain evidence="2">GSM-AAB239-AS_SAM_17_03QT</strain>
    </source>
</reference>
<proteinExistence type="predicted"/>
<gene>
    <name evidence="2" type="ORF">M6B38_361815</name>
</gene>
<evidence type="ECO:0000313" key="2">
    <source>
        <dbReference type="EMBL" id="KAJ6828647.1"/>
    </source>
</evidence>
<evidence type="ECO:0000313" key="3">
    <source>
        <dbReference type="Proteomes" id="UP001140949"/>
    </source>
</evidence>
<organism evidence="2 3">
    <name type="scientific">Iris pallida</name>
    <name type="common">Sweet iris</name>
    <dbReference type="NCBI Taxonomy" id="29817"/>
    <lineage>
        <taxon>Eukaryota</taxon>
        <taxon>Viridiplantae</taxon>
        <taxon>Streptophyta</taxon>
        <taxon>Embryophyta</taxon>
        <taxon>Tracheophyta</taxon>
        <taxon>Spermatophyta</taxon>
        <taxon>Magnoliopsida</taxon>
        <taxon>Liliopsida</taxon>
        <taxon>Asparagales</taxon>
        <taxon>Iridaceae</taxon>
        <taxon>Iridoideae</taxon>
        <taxon>Irideae</taxon>
        <taxon>Iris</taxon>
    </lineage>
</organism>
<dbReference type="AlphaFoldDB" id="A0AAX6GK21"/>
<name>A0AAX6GK21_IRIPA</name>
<feature type="compositionally biased region" description="Basic residues" evidence="1">
    <location>
        <begin position="91"/>
        <end position="102"/>
    </location>
</feature>
<comment type="caution">
    <text evidence="2">The sequence shown here is derived from an EMBL/GenBank/DDBJ whole genome shotgun (WGS) entry which is preliminary data.</text>
</comment>
<evidence type="ECO:0000256" key="1">
    <source>
        <dbReference type="SAM" id="MobiDB-lite"/>
    </source>
</evidence>
<sequence>MHNHDKFLTAQYSLTSLSLSTFSSLSCHCCGRRPSPIVSSFTGNLVGVPPSKERHRLPEIFSSNRSRPQSQISTGVLAPSCASHCSSSTPRLRRRSPRPRLMRLHEDYTVA</sequence>
<dbReference type="EMBL" id="JANAVB010019147">
    <property type="protein sequence ID" value="KAJ6828647.1"/>
    <property type="molecule type" value="Genomic_DNA"/>
</dbReference>
<accession>A0AAX6GK21</accession>
<protein>
    <submittedName>
        <fullName evidence="2">Uncharacterized protein</fullName>
    </submittedName>
</protein>
<feature type="region of interest" description="Disordered" evidence="1">
    <location>
        <begin position="79"/>
        <end position="111"/>
    </location>
</feature>
<keyword evidence="3" id="KW-1185">Reference proteome</keyword>
<reference evidence="2" key="2">
    <citation type="submission" date="2023-04" db="EMBL/GenBank/DDBJ databases">
        <authorList>
            <person name="Bruccoleri R.E."/>
            <person name="Oakeley E.J."/>
            <person name="Faust A.-M."/>
            <person name="Dessus-Babus S."/>
            <person name="Altorfer M."/>
            <person name="Burckhardt D."/>
            <person name="Oertli M."/>
            <person name="Naumann U."/>
            <person name="Petersen F."/>
            <person name="Wong J."/>
        </authorList>
    </citation>
    <scope>NUCLEOTIDE SEQUENCE</scope>
    <source>
        <strain evidence="2">GSM-AAB239-AS_SAM_17_03QT</strain>
        <tissue evidence="2">Leaf</tissue>
    </source>
</reference>
<dbReference type="PROSITE" id="PS51257">
    <property type="entry name" value="PROKAR_LIPOPROTEIN"/>
    <property type="match status" value="1"/>
</dbReference>